<dbReference type="PANTHER" id="PTHR35848">
    <property type="entry name" value="OXALATE-BINDING PROTEIN"/>
    <property type="match status" value="1"/>
</dbReference>
<feature type="domain" description="Cupin type-2" evidence="2">
    <location>
        <begin position="229"/>
        <end position="296"/>
    </location>
</feature>
<sequence>MSTSPSKPISSAIVPWVEVSDVPRFGIRYRHLTLAAVGEDYHVGVAIEELAPGMRSNPAHYHIFEEEHVYVLEGSMTVRIGAGSYEMKAGDYACFPAGRKAGHGFVNESGAVCRYVILGENRPDEVAVYTDSKKVLVRSLGRRAIFDLSALRGYWDGEDTGLPGGENAPSEAATDALDGAASIAPPIASGDVEWTIEGEGPRFGGRSKHLTYAAVGRDYHVGVLIESPAPGMRLCPRHYHMLEEEHALILEGEVTLLLGDERHVMRPGDYVCFPAGQKIGHSFLNSGSGPCAYLMIGERNPNEVCVYPDSNKVMVRALRSEDDIFDMAATRRYWDGEGD</sequence>
<dbReference type="CDD" id="cd02224">
    <property type="entry name" value="cupin_SPO2919-like"/>
    <property type="match status" value="2"/>
</dbReference>
<dbReference type="InterPro" id="IPR011051">
    <property type="entry name" value="RmlC_Cupin_sf"/>
</dbReference>
<evidence type="ECO:0000256" key="1">
    <source>
        <dbReference type="ARBA" id="ARBA00022723"/>
    </source>
</evidence>
<dbReference type="InterPro" id="IPR051610">
    <property type="entry name" value="GPI/OXD"/>
</dbReference>
<accession>A0A6G4W9E1</accession>
<keyword evidence="1" id="KW-0479">Metal-binding</keyword>
<gene>
    <name evidence="3" type="ORF">G6N73_07100</name>
</gene>
<dbReference type="Gene3D" id="2.60.120.10">
    <property type="entry name" value="Jelly Rolls"/>
    <property type="match status" value="2"/>
</dbReference>
<evidence type="ECO:0000313" key="4">
    <source>
        <dbReference type="Proteomes" id="UP001642900"/>
    </source>
</evidence>
<dbReference type="EMBL" id="JAAKZF010000005">
    <property type="protein sequence ID" value="NGO50948.1"/>
    <property type="molecule type" value="Genomic_DNA"/>
</dbReference>
<proteinExistence type="predicted"/>
<feature type="domain" description="Cupin type-2" evidence="2">
    <location>
        <begin position="47"/>
        <end position="116"/>
    </location>
</feature>
<dbReference type="Proteomes" id="UP001642900">
    <property type="component" value="Unassembled WGS sequence"/>
</dbReference>
<dbReference type="PANTHER" id="PTHR35848:SF9">
    <property type="entry name" value="SLL1358 PROTEIN"/>
    <property type="match status" value="1"/>
</dbReference>
<dbReference type="GO" id="GO:0046872">
    <property type="term" value="F:metal ion binding"/>
    <property type="evidence" value="ECO:0007669"/>
    <property type="project" value="UniProtKB-KW"/>
</dbReference>
<dbReference type="AlphaFoldDB" id="A0A6G4W9E1"/>
<organism evidence="3 4">
    <name type="scientific">Allomesorhizobium camelthorni</name>
    <dbReference type="NCBI Taxonomy" id="475069"/>
    <lineage>
        <taxon>Bacteria</taxon>
        <taxon>Pseudomonadati</taxon>
        <taxon>Pseudomonadota</taxon>
        <taxon>Alphaproteobacteria</taxon>
        <taxon>Hyphomicrobiales</taxon>
        <taxon>Phyllobacteriaceae</taxon>
        <taxon>Allomesorhizobium</taxon>
    </lineage>
</organism>
<evidence type="ECO:0000259" key="2">
    <source>
        <dbReference type="Pfam" id="PF07883"/>
    </source>
</evidence>
<comment type="caution">
    <text evidence="3">The sequence shown here is derived from an EMBL/GenBank/DDBJ whole genome shotgun (WGS) entry which is preliminary data.</text>
</comment>
<dbReference type="InterPro" id="IPR014710">
    <property type="entry name" value="RmlC-like_jellyroll"/>
</dbReference>
<dbReference type="RefSeq" id="WP_165025279.1">
    <property type="nucleotide sequence ID" value="NZ_JAAKZF010000005.1"/>
</dbReference>
<protein>
    <submittedName>
        <fullName evidence="3">Cupin domain-containing protein</fullName>
    </submittedName>
</protein>
<evidence type="ECO:0000313" key="3">
    <source>
        <dbReference type="EMBL" id="NGO50948.1"/>
    </source>
</evidence>
<dbReference type="Pfam" id="PF07883">
    <property type="entry name" value="Cupin_2"/>
    <property type="match status" value="2"/>
</dbReference>
<name>A0A6G4W9E1_9HYPH</name>
<reference evidence="3 4" key="1">
    <citation type="submission" date="2020-02" db="EMBL/GenBank/DDBJ databases">
        <title>Genome sequence of strain CCNWXJ40-4.</title>
        <authorList>
            <person name="Gao J."/>
            <person name="Sun J."/>
        </authorList>
    </citation>
    <scope>NUCLEOTIDE SEQUENCE [LARGE SCALE GENOMIC DNA]</scope>
    <source>
        <strain evidence="3 4">CCNWXJ 40-4</strain>
    </source>
</reference>
<dbReference type="SUPFAM" id="SSF51182">
    <property type="entry name" value="RmlC-like cupins"/>
    <property type="match status" value="2"/>
</dbReference>
<dbReference type="InterPro" id="IPR013096">
    <property type="entry name" value="Cupin_2"/>
</dbReference>
<keyword evidence="4" id="KW-1185">Reference proteome</keyword>